<feature type="signal peptide" evidence="2">
    <location>
        <begin position="1"/>
        <end position="20"/>
    </location>
</feature>
<evidence type="ECO:0000313" key="4">
    <source>
        <dbReference type="Proteomes" id="UP001280581"/>
    </source>
</evidence>
<keyword evidence="2" id="KW-0732">Signal</keyword>
<gene>
    <name evidence="3" type="ORF">GRF29_106g336585</name>
</gene>
<dbReference type="EMBL" id="WVTA01000010">
    <property type="protein sequence ID" value="KAK3203680.1"/>
    <property type="molecule type" value="Genomic_DNA"/>
</dbReference>
<sequence>MKHFDKVFLFVVGLATLAVAHPAHVSITRRGSSPTKTHSLPLISTPETWGASILPISTERNTLNVTESTECSASAFLISTCSPYDSPDITGRDNGATRPPPSTPHPVASSGKATNHYPWIIPTDSPEYNGSVYKQHFRAIRNSKDVQTFGEFLSVPHVVERNITGEPGVCQKGAVPQKADFITLSYGFYCEFYYVSCSSGAKDGERFNGPITNIDISEFHGKDFKCGNTQED</sequence>
<organism evidence="3 4">
    <name type="scientific">Pseudopithomyces chartarum</name>
    <dbReference type="NCBI Taxonomy" id="1892770"/>
    <lineage>
        <taxon>Eukaryota</taxon>
        <taxon>Fungi</taxon>
        <taxon>Dikarya</taxon>
        <taxon>Ascomycota</taxon>
        <taxon>Pezizomycotina</taxon>
        <taxon>Dothideomycetes</taxon>
        <taxon>Pleosporomycetidae</taxon>
        <taxon>Pleosporales</taxon>
        <taxon>Massarineae</taxon>
        <taxon>Didymosphaeriaceae</taxon>
        <taxon>Pseudopithomyces</taxon>
    </lineage>
</organism>
<evidence type="ECO:0000256" key="1">
    <source>
        <dbReference type="SAM" id="MobiDB-lite"/>
    </source>
</evidence>
<proteinExistence type="predicted"/>
<accession>A0AAN6LWR7</accession>
<feature type="region of interest" description="Disordered" evidence="1">
    <location>
        <begin position="88"/>
        <end position="112"/>
    </location>
</feature>
<name>A0AAN6LWR7_9PLEO</name>
<evidence type="ECO:0000313" key="3">
    <source>
        <dbReference type="EMBL" id="KAK3203680.1"/>
    </source>
</evidence>
<protein>
    <submittedName>
        <fullName evidence="3">Uncharacterized protein</fullName>
    </submittedName>
</protein>
<comment type="caution">
    <text evidence="3">The sequence shown here is derived from an EMBL/GenBank/DDBJ whole genome shotgun (WGS) entry which is preliminary data.</text>
</comment>
<evidence type="ECO:0000256" key="2">
    <source>
        <dbReference type="SAM" id="SignalP"/>
    </source>
</evidence>
<dbReference type="AlphaFoldDB" id="A0AAN6LWR7"/>
<dbReference type="Proteomes" id="UP001280581">
    <property type="component" value="Unassembled WGS sequence"/>
</dbReference>
<feature type="chain" id="PRO_5042934447" evidence="2">
    <location>
        <begin position="21"/>
        <end position="232"/>
    </location>
</feature>
<keyword evidence="4" id="KW-1185">Reference proteome</keyword>
<reference evidence="3 4" key="1">
    <citation type="submission" date="2021-02" db="EMBL/GenBank/DDBJ databases">
        <title>Genome assembly of Pseudopithomyces chartarum.</title>
        <authorList>
            <person name="Jauregui R."/>
            <person name="Singh J."/>
            <person name="Voisey C."/>
        </authorList>
    </citation>
    <scope>NUCLEOTIDE SEQUENCE [LARGE SCALE GENOMIC DNA]</scope>
    <source>
        <strain evidence="3 4">AGR01</strain>
    </source>
</reference>